<evidence type="ECO:0000256" key="6">
    <source>
        <dbReference type="SAM" id="SignalP"/>
    </source>
</evidence>
<feature type="domain" description="BHLH" evidence="7">
    <location>
        <begin position="226"/>
        <end position="276"/>
    </location>
</feature>
<dbReference type="SMART" id="SM00353">
    <property type="entry name" value="HLH"/>
    <property type="match status" value="1"/>
</dbReference>
<keyword evidence="8" id="KW-1185">Reference proteome</keyword>
<protein>
    <submittedName>
        <fullName evidence="9">Transcription factor bHLH79</fullName>
    </submittedName>
</protein>
<feature type="compositionally biased region" description="Basic and acidic residues" evidence="5">
    <location>
        <begin position="166"/>
        <end position="175"/>
    </location>
</feature>
<organism evidence="8 9">
    <name type="scientific">Sesamum indicum</name>
    <name type="common">Oriental sesame</name>
    <name type="synonym">Sesamum orientale</name>
    <dbReference type="NCBI Taxonomy" id="4182"/>
    <lineage>
        <taxon>Eukaryota</taxon>
        <taxon>Viridiplantae</taxon>
        <taxon>Streptophyta</taxon>
        <taxon>Embryophyta</taxon>
        <taxon>Tracheophyta</taxon>
        <taxon>Spermatophyta</taxon>
        <taxon>Magnoliopsida</taxon>
        <taxon>eudicotyledons</taxon>
        <taxon>Gunneridae</taxon>
        <taxon>Pentapetalae</taxon>
        <taxon>asterids</taxon>
        <taxon>lamiids</taxon>
        <taxon>Lamiales</taxon>
        <taxon>Pedaliaceae</taxon>
        <taxon>Sesamum</taxon>
    </lineage>
</organism>
<feature type="compositionally biased region" description="Basic and acidic residues" evidence="5">
    <location>
        <begin position="344"/>
        <end position="353"/>
    </location>
</feature>
<keyword evidence="6" id="KW-0732">Signal</keyword>
<dbReference type="Proteomes" id="UP000504604">
    <property type="component" value="Linkage group LG8"/>
</dbReference>
<dbReference type="GeneID" id="105168742"/>
<dbReference type="GO" id="GO:0046983">
    <property type="term" value="F:protein dimerization activity"/>
    <property type="evidence" value="ECO:0007669"/>
    <property type="project" value="InterPro"/>
</dbReference>
<accession>A0A6I9TR42</accession>
<name>A0A6I9TR42_SESIN</name>
<dbReference type="GO" id="GO:0005634">
    <property type="term" value="C:nucleus"/>
    <property type="evidence" value="ECO:0007669"/>
    <property type="project" value="UniProtKB-SubCell"/>
</dbReference>
<dbReference type="KEGG" id="sind:105168742"/>
<keyword evidence="4" id="KW-0539">Nucleus</keyword>
<sequence length="353" mass="38810">MKRIIDSSFLPLHHSSIFLLCLTSQSLSLSDYILNLPVILTLYIDTQCTHSLLCLYVSSRKREKSRMDQLLVNEASFTVAINQSSYSLAELLSSGMGGGGGGLGLRMGSLGDDGSGVGEVGDVSLEQSTVTYQSVSRGGNGGGKRRRGVVNFIEDDSSKLVSTSSDNHDLNESNGKRMKASGSRDEDRGSKTEAETNPLNSIKSIEEKSKPEPPKYYIHVRARRGQATDRHSLAERARREKISERMKTLQDLVPGCNKVIGKALVLDEIINYIQSLQHQVEFLLMKLVAVNPRLDPAIEGFPIKDVAARSFDANGTMYKSQAPEECGQGTQTEWPPLQVGSGFENEKHDWESR</sequence>
<dbReference type="FunFam" id="4.10.280.10:FF:000002">
    <property type="entry name" value="Basic helix-loop-helix transcription factor"/>
    <property type="match status" value="1"/>
</dbReference>
<dbReference type="PROSITE" id="PS50888">
    <property type="entry name" value="BHLH"/>
    <property type="match status" value="1"/>
</dbReference>
<evidence type="ECO:0000256" key="2">
    <source>
        <dbReference type="ARBA" id="ARBA00023015"/>
    </source>
</evidence>
<feature type="signal peptide" evidence="6">
    <location>
        <begin position="1"/>
        <end position="28"/>
    </location>
</feature>
<dbReference type="FunCoup" id="A0A6I9TR42">
    <property type="interactions" value="291"/>
</dbReference>
<feature type="region of interest" description="Disordered" evidence="5">
    <location>
        <begin position="319"/>
        <end position="353"/>
    </location>
</feature>
<dbReference type="GO" id="GO:0003700">
    <property type="term" value="F:DNA-binding transcription factor activity"/>
    <property type="evidence" value="ECO:0007669"/>
    <property type="project" value="TreeGrafter"/>
</dbReference>
<dbReference type="Pfam" id="PF00010">
    <property type="entry name" value="HLH"/>
    <property type="match status" value="1"/>
</dbReference>
<evidence type="ECO:0000313" key="8">
    <source>
        <dbReference type="Proteomes" id="UP000504604"/>
    </source>
</evidence>
<proteinExistence type="predicted"/>
<dbReference type="PANTHER" id="PTHR12565:SF321">
    <property type="entry name" value="TRANSCRIPTION FACTOR BHLH089"/>
    <property type="match status" value="1"/>
</dbReference>
<dbReference type="InterPro" id="IPR011598">
    <property type="entry name" value="bHLH_dom"/>
</dbReference>
<feature type="region of interest" description="Disordered" evidence="5">
    <location>
        <begin position="159"/>
        <end position="212"/>
    </location>
</feature>
<gene>
    <name evidence="9" type="primary">LOC105168742</name>
</gene>
<dbReference type="InParanoid" id="A0A6I9TR42"/>
<evidence type="ECO:0000256" key="3">
    <source>
        <dbReference type="ARBA" id="ARBA00023163"/>
    </source>
</evidence>
<dbReference type="InterPro" id="IPR036638">
    <property type="entry name" value="HLH_DNA-bd_sf"/>
</dbReference>
<evidence type="ECO:0000256" key="4">
    <source>
        <dbReference type="ARBA" id="ARBA00023242"/>
    </source>
</evidence>
<keyword evidence="3" id="KW-0804">Transcription</keyword>
<evidence type="ECO:0000256" key="5">
    <source>
        <dbReference type="SAM" id="MobiDB-lite"/>
    </source>
</evidence>
<comment type="subcellular location">
    <subcellularLocation>
        <location evidence="1">Nucleus</location>
    </subcellularLocation>
</comment>
<dbReference type="SUPFAM" id="SSF47459">
    <property type="entry name" value="HLH, helix-loop-helix DNA-binding domain"/>
    <property type="match status" value="1"/>
</dbReference>
<dbReference type="CDD" id="cd18919">
    <property type="entry name" value="bHLH_AtBPE_like"/>
    <property type="match status" value="1"/>
</dbReference>
<evidence type="ECO:0000313" key="9">
    <source>
        <dbReference type="RefSeq" id="XP_011087187.1"/>
    </source>
</evidence>
<evidence type="ECO:0000259" key="7">
    <source>
        <dbReference type="PROSITE" id="PS50888"/>
    </source>
</evidence>
<dbReference type="InterPro" id="IPR024097">
    <property type="entry name" value="bHLH_ZIP_TF"/>
</dbReference>
<evidence type="ECO:0000256" key="1">
    <source>
        <dbReference type="ARBA" id="ARBA00004123"/>
    </source>
</evidence>
<dbReference type="RefSeq" id="XP_011087187.1">
    <property type="nucleotide sequence ID" value="XM_011088885.2"/>
</dbReference>
<feature type="chain" id="PRO_5026757791" evidence="6">
    <location>
        <begin position="29"/>
        <end position="353"/>
    </location>
</feature>
<reference evidence="9" key="1">
    <citation type="submission" date="2025-08" db="UniProtKB">
        <authorList>
            <consortium name="RefSeq"/>
        </authorList>
    </citation>
    <scope>IDENTIFICATION</scope>
</reference>
<dbReference type="Gene3D" id="4.10.280.10">
    <property type="entry name" value="Helix-loop-helix DNA-binding domain"/>
    <property type="match status" value="1"/>
</dbReference>
<dbReference type="OrthoDB" id="678327at2759"/>
<keyword evidence="2" id="KW-0805">Transcription regulation</keyword>
<dbReference type="AlphaFoldDB" id="A0A6I9TR42"/>
<feature type="compositionally biased region" description="Basic and acidic residues" evidence="5">
    <location>
        <begin position="182"/>
        <end position="194"/>
    </location>
</feature>
<dbReference type="PANTHER" id="PTHR12565">
    <property type="entry name" value="STEROL REGULATORY ELEMENT-BINDING PROTEIN"/>
    <property type="match status" value="1"/>
</dbReference>